<dbReference type="InterPro" id="IPR032247">
    <property type="entry name" value="DUF4822"/>
</dbReference>
<proteinExistence type="predicted"/>
<sequence length="347" mass="38953">MKKKIVGTITLLALSALLVGGAGGALTAEAYVPQSVDNPNNLGDLPEYLRSVGIRQDEGLSEKDWAGTRVYDRNGNDLTDENQNLLHAIKFDATTSFYEFFDKETGESTGDEGTFFMTAGITDVSRLVIISETKNYQGVYPLRTLYQDTFTYRQMGKDKNGNDIEVFVENKATSGPVYGRPQPYPNNRPRTLEFTNGRRAMTEQTGQIDVNRQGDEIIGKTSFDGTPQLLWNGTKVVDKDGNDVTSANQNFISLAKFDQDSSKYEFFNLQTGETRGDYGYFKVGNQNKFRAHVSIGTNRYGAVLELTELNDNRFTYTRMGKDNEGNDIQVYVEHEPYQGTFNPEFTF</sequence>
<gene>
    <name evidence="3" type="ORF">HMPREF9498_02156</name>
</gene>
<evidence type="ECO:0000313" key="3">
    <source>
        <dbReference type="EMBL" id="EFM82222.1"/>
    </source>
</evidence>
<evidence type="ECO:0000259" key="2">
    <source>
        <dbReference type="Pfam" id="PF16103"/>
    </source>
</evidence>
<dbReference type="Proteomes" id="UP000004846">
    <property type="component" value="Unassembled WGS sequence"/>
</dbReference>
<dbReference type="SMR" id="A0A125W437"/>
<comment type="caution">
    <text evidence="3">The sequence shown here is derived from an EMBL/GenBank/DDBJ whole genome shotgun (WGS) entry which is preliminary data.</text>
</comment>
<feature type="domain" description="DUF4822" evidence="2">
    <location>
        <begin position="230"/>
        <end position="345"/>
    </location>
</feature>
<evidence type="ECO:0000256" key="1">
    <source>
        <dbReference type="SAM" id="SignalP"/>
    </source>
</evidence>
<dbReference type="Gene3D" id="2.40.128.540">
    <property type="entry name" value="Domain of unknown function DUF4822"/>
    <property type="match status" value="2"/>
</dbReference>
<dbReference type="AlphaFoldDB" id="A0A125W437"/>
<keyword evidence="1" id="KW-0732">Signal</keyword>
<name>A0A125W437_ENTFL</name>
<organism evidence="3 4">
    <name type="scientific">Enterococcus faecalis TX4248</name>
    <dbReference type="NCBI Taxonomy" id="749495"/>
    <lineage>
        <taxon>Bacteria</taxon>
        <taxon>Bacillati</taxon>
        <taxon>Bacillota</taxon>
        <taxon>Bacilli</taxon>
        <taxon>Lactobacillales</taxon>
        <taxon>Enterococcaceae</taxon>
        <taxon>Enterococcus</taxon>
    </lineage>
</organism>
<feature type="domain" description="DUF4822" evidence="2">
    <location>
        <begin position="58"/>
        <end position="176"/>
    </location>
</feature>
<dbReference type="HOGENOM" id="CLU_078742_0_0_9"/>
<dbReference type="Pfam" id="PF16103">
    <property type="entry name" value="DUF4822"/>
    <property type="match status" value="2"/>
</dbReference>
<feature type="signal peptide" evidence="1">
    <location>
        <begin position="1"/>
        <end position="27"/>
    </location>
</feature>
<evidence type="ECO:0000313" key="4">
    <source>
        <dbReference type="Proteomes" id="UP000004846"/>
    </source>
</evidence>
<feature type="chain" id="PRO_5039179692" description="DUF4822 domain-containing protein" evidence="1">
    <location>
        <begin position="28"/>
        <end position="347"/>
    </location>
</feature>
<dbReference type="RefSeq" id="WP_002387660.1">
    <property type="nucleotide sequence ID" value="NZ_GL454468.1"/>
</dbReference>
<accession>A0A125W437</accession>
<dbReference type="EMBL" id="AEBR01000071">
    <property type="protein sequence ID" value="EFM82222.1"/>
    <property type="molecule type" value="Genomic_DNA"/>
</dbReference>
<reference evidence="3 4" key="1">
    <citation type="submission" date="2010-07" db="EMBL/GenBank/DDBJ databases">
        <authorList>
            <person name="Sid Ahmed O."/>
        </authorList>
    </citation>
    <scope>NUCLEOTIDE SEQUENCE [LARGE SCALE GENOMIC DNA]</scope>
    <source>
        <strain evidence="3 4">TX4248</strain>
    </source>
</reference>
<protein>
    <recommendedName>
        <fullName evidence="2">DUF4822 domain-containing protein</fullName>
    </recommendedName>
</protein>